<dbReference type="Proteomes" id="UP001430701">
    <property type="component" value="Unassembled WGS sequence"/>
</dbReference>
<dbReference type="PANTHER" id="PTHR30035">
    <property type="entry name" value="LIPOPROTEIN VACJ-RELATED"/>
    <property type="match status" value="1"/>
</dbReference>
<evidence type="ECO:0000256" key="2">
    <source>
        <dbReference type="ARBA" id="ARBA00022729"/>
    </source>
</evidence>
<accession>Z9JM39</accession>
<dbReference type="KEGG" id="xtw:AB672_09425"/>
<comment type="caution">
    <text evidence="5">The sequence shown here is derived from an EMBL/GenBank/DDBJ whole genome shotgun (WGS) entry which is preliminary data.</text>
</comment>
<feature type="signal peptide" evidence="4">
    <location>
        <begin position="1"/>
        <end position="17"/>
    </location>
</feature>
<dbReference type="OrthoDB" id="9785326at2"/>
<dbReference type="GO" id="GO:0016020">
    <property type="term" value="C:membrane"/>
    <property type="evidence" value="ECO:0007669"/>
    <property type="project" value="InterPro"/>
</dbReference>
<feature type="compositionally biased region" description="Low complexity" evidence="3">
    <location>
        <begin position="65"/>
        <end position="74"/>
    </location>
</feature>
<dbReference type="RefSeq" id="WP_038270561.1">
    <property type="nucleotide sequence ID" value="NZ_CP053627.1"/>
</dbReference>
<comment type="similarity">
    <text evidence="1">Belongs to the MlaA family.</text>
</comment>
<protein>
    <submittedName>
        <fullName evidence="5">Intercellular spreading VacJ lipoprotein</fullName>
    </submittedName>
    <submittedName>
        <fullName evidence="6">MlaA family lipoprotein</fullName>
    </submittedName>
</protein>
<evidence type="ECO:0000256" key="3">
    <source>
        <dbReference type="SAM" id="MobiDB-lite"/>
    </source>
</evidence>
<dbReference type="PRINTS" id="PR01805">
    <property type="entry name" value="VACJLIPOPROT"/>
</dbReference>
<dbReference type="EMBL" id="JDSQ01000004">
    <property type="protein sequence ID" value="EWS78901.1"/>
    <property type="molecule type" value="Genomic_DNA"/>
</dbReference>
<gene>
    <name evidence="5" type="ORF">AF72_03495</name>
    <name evidence="6" type="ORF">LPH55_03130</name>
</gene>
<evidence type="ECO:0000313" key="6">
    <source>
        <dbReference type="EMBL" id="MCD8472493.1"/>
    </source>
</evidence>
<keyword evidence="5" id="KW-0449">Lipoprotein</keyword>
<keyword evidence="8" id="KW-1185">Reference proteome</keyword>
<dbReference type="eggNOG" id="COG2853">
    <property type="taxonomic scope" value="Bacteria"/>
</dbReference>
<organism evidence="5 7">
    <name type="scientific">Xylella taiwanensis</name>
    <dbReference type="NCBI Taxonomy" id="1444770"/>
    <lineage>
        <taxon>Bacteria</taxon>
        <taxon>Pseudomonadati</taxon>
        <taxon>Pseudomonadota</taxon>
        <taxon>Gammaproteobacteria</taxon>
        <taxon>Lysobacterales</taxon>
        <taxon>Lysobacteraceae</taxon>
        <taxon>Xylella</taxon>
    </lineage>
</organism>
<feature type="chain" id="PRO_5004992063" evidence="4">
    <location>
        <begin position="18"/>
        <end position="344"/>
    </location>
</feature>
<dbReference type="GeneID" id="68901514"/>
<evidence type="ECO:0000256" key="4">
    <source>
        <dbReference type="SAM" id="SignalP"/>
    </source>
</evidence>
<dbReference type="Pfam" id="PF04333">
    <property type="entry name" value="MlaA"/>
    <property type="match status" value="1"/>
</dbReference>
<dbReference type="PANTHER" id="PTHR30035:SF3">
    <property type="entry name" value="INTERMEMBRANE PHOSPHOLIPID TRANSPORT SYSTEM LIPOPROTEIN MLAA"/>
    <property type="match status" value="1"/>
</dbReference>
<feature type="region of interest" description="Disordered" evidence="3">
    <location>
        <begin position="38"/>
        <end position="79"/>
    </location>
</feature>
<dbReference type="InterPro" id="IPR007428">
    <property type="entry name" value="MlaA"/>
</dbReference>
<name>Z9JM39_9GAMM</name>
<evidence type="ECO:0000313" key="7">
    <source>
        <dbReference type="Proteomes" id="UP000020406"/>
    </source>
</evidence>
<reference evidence="6" key="2">
    <citation type="submission" date="2021-11" db="EMBL/GenBank/DDBJ databases">
        <title>Genome sequence of Xylella taiwanensis PLS432.</title>
        <authorList>
            <person name="Weng L.-W."/>
            <person name="Su C.-C."/>
            <person name="Tsai C.-W."/>
            <person name="Kuo C.-H."/>
        </authorList>
    </citation>
    <scope>NUCLEOTIDE SEQUENCE</scope>
    <source>
        <strain evidence="6">PLS432</strain>
    </source>
</reference>
<dbReference type="AlphaFoldDB" id="Z9JM39"/>
<dbReference type="STRING" id="1444770.AF72_03495"/>
<evidence type="ECO:0000313" key="5">
    <source>
        <dbReference type="EMBL" id="EWS78901.1"/>
    </source>
</evidence>
<keyword evidence="2 4" id="KW-0732">Signal</keyword>
<dbReference type="PATRIC" id="fig|1444770.3.peg.858"/>
<evidence type="ECO:0000313" key="8">
    <source>
        <dbReference type="Proteomes" id="UP001430701"/>
    </source>
</evidence>
<dbReference type="Proteomes" id="UP000020406">
    <property type="component" value="Unassembled WGS sequence"/>
</dbReference>
<evidence type="ECO:0000256" key="1">
    <source>
        <dbReference type="ARBA" id="ARBA00010634"/>
    </source>
</evidence>
<proteinExistence type="inferred from homology"/>
<reference evidence="5 7" key="1">
    <citation type="journal article" date="2014" name="Genome Announc.">
        <title>Draft Genome Sequence of Xylella fastidiosa Pear Leaf Scorch Strain in Taiwan.</title>
        <authorList>
            <person name="Su C.C."/>
            <person name="Deng W.L."/>
            <person name="Jan F.J."/>
            <person name="Chang C.J."/>
            <person name="Huang H."/>
            <person name="Chen J."/>
        </authorList>
    </citation>
    <scope>NUCLEOTIDE SEQUENCE [LARGE SCALE GENOMIC DNA]</scope>
    <source>
        <strain evidence="5 7">PLS229</strain>
    </source>
</reference>
<dbReference type="EMBL" id="JAJPPU010000001">
    <property type="protein sequence ID" value="MCD8472493.1"/>
    <property type="molecule type" value="Genomic_DNA"/>
</dbReference>
<sequence length="344" mass="38168">MHHPQALTLIASSLLLAACASKATKSVTPTVTALDTSMPTMTVTPYPPAKPQTTAATPGAPNPVTPAAATDNNPENTPTQAEEDYAALYGAVSPSVGHSNASVSNPTDTYATYDPWERYNRAMHQFNMVVDRDIARPLANAYVRVVPNNAQRGVTNFFDNLSSPLTMVNQVLQNHPVYALQTLGRFLLNSTLGLGGVLDPASAAKIPRRNENFGQTLAVWGWHNSRYFELPLFGPRTVRDTFGLAGDLPLSLLRRIDNNTWHYGLQGLQLVDTRARLLSFDSIRDDAVDEYALTRDAWLQRRNYQIQRALRRHHQDNHELPDYLRDEYNSTVPADAMPIPRLSH</sequence>
<dbReference type="GO" id="GO:0120010">
    <property type="term" value="P:intermembrane phospholipid transfer"/>
    <property type="evidence" value="ECO:0007669"/>
    <property type="project" value="TreeGrafter"/>
</dbReference>